<dbReference type="InterPro" id="IPR000792">
    <property type="entry name" value="Tscrpt_reg_LuxR_C"/>
</dbReference>
<feature type="domain" description="HTH luxR-type" evidence="4">
    <location>
        <begin position="195"/>
        <end position="260"/>
    </location>
</feature>
<dbReference type="PANTHER" id="PTHR44688:SF16">
    <property type="entry name" value="DNA-BINDING TRANSCRIPTIONAL ACTIVATOR DEVR_DOSR"/>
    <property type="match status" value="1"/>
</dbReference>
<reference evidence="5 6" key="1">
    <citation type="submission" date="2020-08" db="EMBL/GenBank/DDBJ databases">
        <title>Genomic Encyclopedia of Type Strains, Phase IV (KMG-IV): sequencing the most valuable type-strain genomes for metagenomic binning, comparative biology and taxonomic classification.</title>
        <authorList>
            <person name="Goeker M."/>
        </authorList>
    </citation>
    <scope>NUCLEOTIDE SEQUENCE [LARGE SCALE GENOMIC DNA]</scope>
    <source>
        <strain evidence="5 6">DSM 22975</strain>
    </source>
</reference>
<dbReference type="PANTHER" id="PTHR44688">
    <property type="entry name" value="DNA-BINDING TRANSCRIPTIONAL ACTIVATOR DEVR_DOSR"/>
    <property type="match status" value="1"/>
</dbReference>
<gene>
    <name evidence="5" type="ORF">HNR75_002061</name>
</gene>
<dbReference type="GO" id="GO:0003677">
    <property type="term" value="F:DNA binding"/>
    <property type="evidence" value="ECO:0007669"/>
    <property type="project" value="UniProtKB-KW"/>
</dbReference>
<dbReference type="InterPro" id="IPR016032">
    <property type="entry name" value="Sig_transdc_resp-reg_C-effctor"/>
</dbReference>
<dbReference type="EMBL" id="JACHGR010000006">
    <property type="protein sequence ID" value="MBB6056131.1"/>
    <property type="molecule type" value="Genomic_DNA"/>
</dbReference>
<keyword evidence="6" id="KW-1185">Reference proteome</keyword>
<keyword evidence="3" id="KW-0804">Transcription</keyword>
<keyword evidence="2 5" id="KW-0238">DNA-binding</keyword>
<evidence type="ECO:0000256" key="2">
    <source>
        <dbReference type="ARBA" id="ARBA00023125"/>
    </source>
</evidence>
<dbReference type="Proteomes" id="UP000585721">
    <property type="component" value="Unassembled WGS sequence"/>
</dbReference>
<dbReference type="PROSITE" id="PS50043">
    <property type="entry name" value="HTH_LUXR_2"/>
    <property type="match status" value="1"/>
</dbReference>
<proteinExistence type="predicted"/>
<dbReference type="Pfam" id="PF00196">
    <property type="entry name" value="GerE"/>
    <property type="match status" value="1"/>
</dbReference>
<evidence type="ECO:0000313" key="5">
    <source>
        <dbReference type="EMBL" id="MBB6056131.1"/>
    </source>
</evidence>
<name>A0A841GLX9_9GAMM</name>
<dbReference type="SMART" id="SM00421">
    <property type="entry name" value="HTH_LUXR"/>
    <property type="match status" value="1"/>
</dbReference>
<organism evidence="5 6">
    <name type="scientific">Tolumonas osonensis</name>
    <dbReference type="NCBI Taxonomy" id="675874"/>
    <lineage>
        <taxon>Bacteria</taxon>
        <taxon>Pseudomonadati</taxon>
        <taxon>Pseudomonadota</taxon>
        <taxon>Gammaproteobacteria</taxon>
        <taxon>Aeromonadales</taxon>
        <taxon>Aeromonadaceae</taxon>
        <taxon>Tolumonas</taxon>
    </lineage>
</organism>
<dbReference type="Gene3D" id="1.10.10.10">
    <property type="entry name" value="Winged helix-like DNA-binding domain superfamily/Winged helix DNA-binding domain"/>
    <property type="match status" value="1"/>
</dbReference>
<evidence type="ECO:0000256" key="3">
    <source>
        <dbReference type="ARBA" id="ARBA00023163"/>
    </source>
</evidence>
<dbReference type="InterPro" id="IPR036388">
    <property type="entry name" value="WH-like_DNA-bd_sf"/>
</dbReference>
<dbReference type="CDD" id="cd06170">
    <property type="entry name" value="LuxR_C_like"/>
    <property type="match status" value="1"/>
</dbReference>
<dbReference type="AlphaFoldDB" id="A0A841GLX9"/>
<evidence type="ECO:0000313" key="6">
    <source>
        <dbReference type="Proteomes" id="UP000585721"/>
    </source>
</evidence>
<dbReference type="RefSeq" id="WP_188026860.1">
    <property type="nucleotide sequence ID" value="NZ_JACHGR010000006.1"/>
</dbReference>
<evidence type="ECO:0000256" key="1">
    <source>
        <dbReference type="ARBA" id="ARBA00023015"/>
    </source>
</evidence>
<dbReference type="GO" id="GO:0006355">
    <property type="term" value="P:regulation of DNA-templated transcription"/>
    <property type="evidence" value="ECO:0007669"/>
    <property type="project" value="InterPro"/>
</dbReference>
<dbReference type="PRINTS" id="PR00038">
    <property type="entry name" value="HTHLUXR"/>
</dbReference>
<keyword evidence="1" id="KW-0805">Transcription regulation</keyword>
<dbReference type="SUPFAM" id="SSF46894">
    <property type="entry name" value="C-terminal effector domain of the bipartite response regulators"/>
    <property type="match status" value="1"/>
</dbReference>
<comment type="caution">
    <text evidence="5">The sequence shown here is derived from an EMBL/GenBank/DDBJ whole genome shotgun (WGS) entry which is preliminary data.</text>
</comment>
<evidence type="ECO:0000259" key="4">
    <source>
        <dbReference type="PROSITE" id="PS50043"/>
    </source>
</evidence>
<accession>A0A841GLX9</accession>
<protein>
    <submittedName>
        <fullName evidence="5">DNA-binding CsgD family transcriptional regulator</fullName>
    </submittedName>
</protein>
<sequence length="266" mass="30453">MSTRNSLNDHSLIHGVADVILAVGQDSFIDKLTYLLRSATSFDDYVMLMYHPSAAPVVLSSSFANTDLSVWERYIQGAYLLSPFYDYCMQGKNGFVTLSEIAPEDFYDSAYYDDYFRPSRLIDEVCFVVQGQEQYSYLLSLGRTRSLSSFNQRVLDKLKALSPILQATIQLDDQRRHTERHPQQTSHAALKQRLLNYGNDKLTAREQDVMQLLIRGYSSKEAAQVLSISPETERVHRKNIYAKLNVESQKELLSQLFEEILNDIPA</sequence>